<dbReference type="AlphaFoldDB" id="A0A6N7LGE0"/>
<dbReference type="PANTHER" id="PTHR30065:SF1">
    <property type="entry name" value="SURFACE PRESENTATION OF ANTIGENS PROTEIN SPAR"/>
    <property type="match status" value="1"/>
</dbReference>
<comment type="similarity">
    <text evidence="2 7">Belongs to the FliR/MopE/SpaR family.</text>
</comment>
<evidence type="ECO:0000256" key="6">
    <source>
        <dbReference type="ARBA" id="ARBA00023136"/>
    </source>
</evidence>
<gene>
    <name evidence="8" type="ORF">GHK62_16275</name>
</gene>
<dbReference type="Proteomes" id="UP000439983">
    <property type="component" value="Unassembled WGS sequence"/>
</dbReference>
<dbReference type="GO" id="GO:0005886">
    <property type="term" value="C:plasma membrane"/>
    <property type="evidence" value="ECO:0007669"/>
    <property type="project" value="UniProtKB-SubCell"/>
</dbReference>
<sequence length="273" mass="29240">MHAPSLAESQILIKAAIEIIVAASLGAARPAGMMLVLPVFTRTQIGGLIRGCLAVAFGLPCLAHISDGLRALGPETRLIQLALFGFKEAFVGVLLGILLAVPLWSLQAAGEIIDTQRGITSPVAPTDPATNNQSSATAVFLGITAVTIFVASGGLEAMIRCLYGSYLVWPVFGFRPTLTLQGAMEVFGLLDHIMYATLLVSGPVVCFLVLVDIAVMILGRFAPQFKSNHLSPTIKNISFPLVMITYTVYLIEGMKLEITWAKGALEWFNKLLR</sequence>
<dbReference type="OrthoDB" id="9807748at2"/>
<evidence type="ECO:0000256" key="2">
    <source>
        <dbReference type="ARBA" id="ARBA00009772"/>
    </source>
</evidence>
<evidence type="ECO:0000256" key="3">
    <source>
        <dbReference type="ARBA" id="ARBA00022475"/>
    </source>
</evidence>
<keyword evidence="5 7" id="KW-1133">Transmembrane helix</keyword>
<dbReference type="PRINTS" id="PR00953">
    <property type="entry name" value="TYPE3IMRPROT"/>
</dbReference>
<reference evidence="8 9" key="1">
    <citation type="journal article" date="2013" name="Genome Biol.">
        <title>Comparative genomics of the core and accessory genomes of 48 Sinorhizobium strains comprising five genospecies.</title>
        <authorList>
            <person name="Sugawara M."/>
            <person name="Epstein B."/>
            <person name="Badgley B.D."/>
            <person name="Unno T."/>
            <person name="Xu L."/>
            <person name="Reese J."/>
            <person name="Gyaneshwar P."/>
            <person name="Denny R."/>
            <person name="Mudge J."/>
            <person name="Bharti A.K."/>
            <person name="Farmer A.D."/>
            <person name="May G.D."/>
            <person name="Woodward J.E."/>
            <person name="Medigue C."/>
            <person name="Vallenet D."/>
            <person name="Lajus A."/>
            <person name="Rouy Z."/>
            <person name="Martinez-Vaz B."/>
            <person name="Tiffin P."/>
            <person name="Young N.D."/>
            <person name="Sadowsky M.J."/>
        </authorList>
    </citation>
    <scope>NUCLEOTIDE SEQUENCE [LARGE SCALE GENOMIC DNA]</scope>
    <source>
        <strain evidence="8 9">USDA4894</strain>
    </source>
</reference>
<feature type="transmembrane region" description="Helical" evidence="7">
    <location>
        <begin position="193"/>
        <end position="218"/>
    </location>
</feature>
<keyword evidence="4 7" id="KW-0812">Transmembrane</keyword>
<dbReference type="InterPro" id="IPR002010">
    <property type="entry name" value="T3SS_IM_R"/>
</dbReference>
<feature type="transmembrane region" description="Helical" evidence="7">
    <location>
        <begin position="48"/>
        <end position="66"/>
    </location>
</feature>
<comment type="caution">
    <text evidence="8">The sequence shown here is derived from an EMBL/GenBank/DDBJ whole genome shotgun (WGS) entry which is preliminary data.</text>
</comment>
<dbReference type="RefSeq" id="WP_153440206.1">
    <property type="nucleotide sequence ID" value="NZ_JACIGA010000018.1"/>
</dbReference>
<keyword evidence="3 7" id="KW-1003">Cell membrane</keyword>
<dbReference type="InterPro" id="IPR006304">
    <property type="entry name" value="T3SS_SpaR/YscT"/>
</dbReference>
<name>A0A6N7LGE0_SINTE</name>
<evidence type="ECO:0000256" key="7">
    <source>
        <dbReference type="RuleBase" id="RU362072"/>
    </source>
</evidence>
<feature type="transmembrane region" description="Helical" evidence="7">
    <location>
        <begin position="167"/>
        <end position="187"/>
    </location>
</feature>
<dbReference type="NCBIfam" id="TIGR01401">
    <property type="entry name" value="fliR_like_III"/>
    <property type="match status" value="1"/>
</dbReference>
<feature type="transmembrane region" description="Helical" evidence="7">
    <location>
        <begin position="135"/>
        <end position="155"/>
    </location>
</feature>
<comment type="subcellular location">
    <subcellularLocation>
        <location evidence="1 7">Cell membrane</location>
        <topology evidence="1 7">Multi-pass membrane protein</topology>
    </subcellularLocation>
</comment>
<evidence type="ECO:0000313" key="9">
    <source>
        <dbReference type="Proteomes" id="UP000439983"/>
    </source>
</evidence>
<protein>
    <submittedName>
        <fullName evidence="8">EscT/YscT/HrcT family type III secretion system export apparatus protein</fullName>
    </submittedName>
</protein>
<dbReference type="PANTHER" id="PTHR30065">
    <property type="entry name" value="FLAGELLAR BIOSYNTHETIC PROTEIN FLIR"/>
    <property type="match status" value="1"/>
</dbReference>
<proteinExistence type="inferred from homology"/>
<dbReference type="GO" id="GO:0006605">
    <property type="term" value="P:protein targeting"/>
    <property type="evidence" value="ECO:0007669"/>
    <property type="project" value="UniProtKB-UniRule"/>
</dbReference>
<accession>A0A6N7LGE0</accession>
<evidence type="ECO:0000256" key="4">
    <source>
        <dbReference type="ARBA" id="ARBA00022692"/>
    </source>
</evidence>
<evidence type="ECO:0000256" key="1">
    <source>
        <dbReference type="ARBA" id="ARBA00004651"/>
    </source>
</evidence>
<evidence type="ECO:0000313" key="8">
    <source>
        <dbReference type="EMBL" id="MQX16268.1"/>
    </source>
</evidence>
<dbReference type="EMBL" id="WITC01000060">
    <property type="protein sequence ID" value="MQX16268.1"/>
    <property type="molecule type" value="Genomic_DNA"/>
</dbReference>
<evidence type="ECO:0000256" key="5">
    <source>
        <dbReference type="ARBA" id="ARBA00022989"/>
    </source>
</evidence>
<feature type="transmembrane region" description="Helical" evidence="7">
    <location>
        <begin position="78"/>
        <end position="101"/>
    </location>
</feature>
<organism evidence="8 9">
    <name type="scientific">Sinorhizobium terangae</name>
    <dbReference type="NCBI Taxonomy" id="110322"/>
    <lineage>
        <taxon>Bacteria</taxon>
        <taxon>Pseudomonadati</taxon>
        <taxon>Pseudomonadota</taxon>
        <taxon>Alphaproteobacteria</taxon>
        <taxon>Hyphomicrobiales</taxon>
        <taxon>Rhizobiaceae</taxon>
        <taxon>Sinorhizobium/Ensifer group</taxon>
        <taxon>Sinorhizobium</taxon>
    </lineage>
</organism>
<dbReference type="Pfam" id="PF01311">
    <property type="entry name" value="Bac_export_1"/>
    <property type="match status" value="1"/>
</dbReference>
<keyword evidence="9" id="KW-1185">Reference proteome</keyword>
<keyword evidence="6 7" id="KW-0472">Membrane</keyword>